<name>A0ACB7S0N7_HYAAI</name>
<evidence type="ECO:0000313" key="1">
    <source>
        <dbReference type="EMBL" id="KAH6928283.1"/>
    </source>
</evidence>
<organism evidence="1 2">
    <name type="scientific">Hyalomma asiaticum</name>
    <name type="common">Tick</name>
    <dbReference type="NCBI Taxonomy" id="266040"/>
    <lineage>
        <taxon>Eukaryota</taxon>
        <taxon>Metazoa</taxon>
        <taxon>Ecdysozoa</taxon>
        <taxon>Arthropoda</taxon>
        <taxon>Chelicerata</taxon>
        <taxon>Arachnida</taxon>
        <taxon>Acari</taxon>
        <taxon>Parasitiformes</taxon>
        <taxon>Ixodida</taxon>
        <taxon>Ixodoidea</taxon>
        <taxon>Ixodidae</taxon>
        <taxon>Hyalomminae</taxon>
        <taxon>Hyalomma</taxon>
    </lineage>
</organism>
<dbReference type="EMBL" id="CM023486">
    <property type="protein sequence ID" value="KAH6928283.1"/>
    <property type="molecule type" value="Genomic_DNA"/>
</dbReference>
<protein>
    <submittedName>
        <fullName evidence="1">Uncharacterized protein</fullName>
    </submittedName>
</protein>
<comment type="caution">
    <text evidence="1">The sequence shown here is derived from an EMBL/GenBank/DDBJ whole genome shotgun (WGS) entry which is preliminary data.</text>
</comment>
<reference evidence="1" key="1">
    <citation type="submission" date="2020-05" db="EMBL/GenBank/DDBJ databases">
        <title>Large-scale comparative analyses of tick genomes elucidate their genetic diversity and vector capacities.</title>
        <authorList>
            <person name="Jia N."/>
            <person name="Wang J."/>
            <person name="Shi W."/>
            <person name="Du L."/>
            <person name="Sun Y."/>
            <person name="Zhan W."/>
            <person name="Jiang J."/>
            <person name="Wang Q."/>
            <person name="Zhang B."/>
            <person name="Ji P."/>
            <person name="Sakyi L.B."/>
            <person name="Cui X."/>
            <person name="Yuan T."/>
            <person name="Jiang B."/>
            <person name="Yang W."/>
            <person name="Lam T.T.-Y."/>
            <person name="Chang Q."/>
            <person name="Ding S."/>
            <person name="Wang X."/>
            <person name="Zhu J."/>
            <person name="Ruan X."/>
            <person name="Zhao L."/>
            <person name="Wei J."/>
            <person name="Que T."/>
            <person name="Du C."/>
            <person name="Cheng J."/>
            <person name="Dai P."/>
            <person name="Han X."/>
            <person name="Huang E."/>
            <person name="Gao Y."/>
            <person name="Liu J."/>
            <person name="Shao H."/>
            <person name="Ye R."/>
            <person name="Li L."/>
            <person name="Wei W."/>
            <person name="Wang X."/>
            <person name="Wang C."/>
            <person name="Yang T."/>
            <person name="Huo Q."/>
            <person name="Li W."/>
            <person name="Guo W."/>
            <person name="Chen H."/>
            <person name="Zhou L."/>
            <person name="Ni X."/>
            <person name="Tian J."/>
            <person name="Zhou Y."/>
            <person name="Sheng Y."/>
            <person name="Liu T."/>
            <person name="Pan Y."/>
            <person name="Xia L."/>
            <person name="Li J."/>
            <person name="Zhao F."/>
            <person name="Cao W."/>
        </authorList>
    </citation>
    <scope>NUCLEOTIDE SEQUENCE</scope>
    <source>
        <strain evidence="1">Hyas-2018</strain>
    </source>
</reference>
<evidence type="ECO:0000313" key="2">
    <source>
        <dbReference type="Proteomes" id="UP000821845"/>
    </source>
</evidence>
<keyword evidence="2" id="KW-1185">Reference proteome</keyword>
<sequence>MSSSRRRRWPRGRQGDQQDSASTPGGDSGQDDAFHLPGFYYDASQRRYFRLMPGQNGHNPLTLASIEAKLSDKNCRRVVESSLRRSGNTALPQSLSRMQMGLLPVDSFVSSVQRVRMASLRGTLQAQIEDGGECTFLSGYCESGSTVVVGAWALETEGGRRVSVLRCVDVGNPTKPGLQTLASQPLHKVVDISVYRRRDGRVGTCCACVASDCMSFVNSFVLLQSVGDGGPVSVLPFGGDTLHSCTSSTGGQALAVGLERKAQLLQRQETGFLPSSVWTCHESPLAVEFCEDGKLLFVGTHRGNVICSDLRDQPHSKCAYMIPLGRGVVSLKAIDSGYMLLASAYDGKLVLVDLRNRHVVQKFNGHCNNGLKIPLSYNASERILCSAGHDRVVRLWRLGHQEPLTALKPGSGLYQPWPWYSTRLFCAAGARSAHAKANVKGLLAFRAPRRLIDHIAFSDFTSVLWGTEAALYERLFGLRNETDVAVVLLRRVRALTSASHPHSFLRQTKLPRKDKKDKEKNPMREVRIRKLCLNICVGESGDRLTRAAKVLEQLTGQQPVFSKARYTVRSFGIRRNEKIAVHCTVRGPKAEEILEKGLKVREYELRKDNFSDTGNFGFGIQEHIDLGIKYDPTIGIYGLDFYVVLGRPGFNVAHRRHKKGTIGCKHRLSKEEAIKWFQQKWDWLSGQYQSVTSRIRSVLDSDMGEEAPWSSSAASEGHGRQFDVYWSECDHFRVDDDDEEDDRATHQNPEEQDADWLREVGLDFVLDDVLGSSGGTHLQQHNDGVSPPVAPPPAARSYVRTLSREQAAAVQRRLDTVTLRRRKHHARQDVRNVFDPAAHHNVGDAADGRRGEMRLSTAAAQPSGRAPAGPLWKNHWNQYDAIATPDVKGVAVLGFKMKGTLRGAPTEAASLTPPEEEEEDESPVAVQPGVDWTLVRNVRDSFWDWALVYNVCIGYTELCECSLTGSCDRER</sequence>
<accession>A0ACB7S0N7</accession>
<gene>
    <name evidence="1" type="ORF">HPB50_013946</name>
</gene>
<proteinExistence type="predicted"/>
<dbReference type="Proteomes" id="UP000821845">
    <property type="component" value="Chromosome 6"/>
</dbReference>